<sequence length="399" mass="43799">MAEPTRMPLEGIRVIDAGTLFAGPWIATYMGDFGAEVIKIEHPKGDSLRNFASMKDGVSLWWKLTSRNKKSVTCDISAPEGQEIARRLCREADVLIENFRPGTMERWGLGWEALHALNPRLVMVRTSGFGQEGPYAKRPGFGTLAEAMSGFAHITGQPDGPPTLPPFALADGISALCGTYAAMMALYHRDVHGAPGQEIDVAIYEPIATVLGPQVLEYDQLGYVQGRTGNAIPFAAPRNAYRCKDGRWVVISASAESIFRRVMEAVGRPDLAEDPRMASQAGRVRHMKELDDAIQAWIGGHTLEETVRHFERYEGALGPIYDAAQYAEDPHVRARGSVVRVEDEELGPLRMQNVMPRLKETPGRIRWAGPPKGKHTEEVLASLGYTAGEVAELRGKGII</sequence>
<name>A0A932I0J4_UNCTE</name>
<evidence type="ECO:0000313" key="2">
    <source>
        <dbReference type="EMBL" id="MBI3127700.1"/>
    </source>
</evidence>
<dbReference type="InterPro" id="IPR003673">
    <property type="entry name" value="CoA-Trfase_fam_III"/>
</dbReference>
<reference evidence="2" key="1">
    <citation type="submission" date="2020-07" db="EMBL/GenBank/DDBJ databases">
        <title>Huge and variable diversity of episymbiotic CPR bacteria and DPANN archaea in groundwater ecosystems.</title>
        <authorList>
            <person name="He C.Y."/>
            <person name="Keren R."/>
            <person name="Whittaker M."/>
            <person name="Farag I.F."/>
            <person name="Doudna J."/>
            <person name="Cate J.H.D."/>
            <person name="Banfield J.F."/>
        </authorList>
    </citation>
    <scope>NUCLEOTIDE SEQUENCE</scope>
    <source>
        <strain evidence="2">NC_groundwater_763_Ag_S-0.2um_68_21</strain>
    </source>
</reference>
<dbReference type="InterPro" id="IPR044855">
    <property type="entry name" value="CoA-Trfase_III_dom3_sf"/>
</dbReference>
<keyword evidence="1 2" id="KW-0808">Transferase</keyword>
<proteinExistence type="predicted"/>
<comment type="caution">
    <text evidence="2">The sequence shown here is derived from an EMBL/GenBank/DDBJ whole genome shotgun (WGS) entry which is preliminary data.</text>
</comment>
<dbReference type="EMBL" id="JACPUR010000019">
    <property type="protein sequence ID" value="MBI3127700.1"/>
    <property type="molecule type" value="Genomic_DNA"/>
</dbReference>
<evidence type="ECO:0000256" key="1">
    <source>
        <dbReference type="ARBA" id="ARBA00022679"/>
    </source>
</evidence>
<dbReference type="SUPFAM" id="SSF89796">
    <property type="entry name" value="CoA-transferase family III (CaiB/BaiF)"/>
    <property type="match status" value="1"/>
</dbReference>
<evidence type="ECO:0000313" key="3">
    <source>
        <dbReference type="Proteomes" id="UP000782312"/>
    </source>
</evidence>
<dbReference type="Proteomes" id="UP000782312">
    <property type="component" value="Unassembled WGS sequence"/>
</dbReference>
<dbReference type="GO" id="GO:0016740">
    <property type="term" value="F:transferase activity"/>
    <property type="evidence" value="ECO:0007669"/>
    <property type="project" value="UniProtKB-KW"/>
</dbReference>
<dbReference type="PANTHER" id="PTHR48228">
    <property type="entry name" value="SUCCINYL-COA--D-CITRAMALATE COA-TRANSFERASE"/>
    <property type="match status" value="1"/>
</dbReference>
<dbReference type="Pfam" id="PF02515">
    <property type="entry name" value="CoA_transf_3"/>
    <property type="match status" value="1"/>
</dbReference>
<accession>A0A932I0J4</accession>
<organism evidence="2 3">
    <name type="scientific">Tectimicrobiota bacterium</name>
    <dbReference type="NCBI Taxonomy" id="2528274"/>
    <lineage>
        <taxon>Bacteria</taxon>
        <taxon>Pseudomonadati</taxon>
        <taxon>Nitrospinota/Tectimicrobiota group</taxon>
        <taxon>Candidatus Tectimicrobiota</taxon>
    </lineage>
</organism>
<dbReference type="InterPro" id="IPR050509">
    <property type="entry name" value="CoA-transferase_III"/>
</dbReference>
<gene>
    <name evidence="2" type="ORF">HYZ11_08870</name>
</gene>
<dbReference type="Gene3D" id="3.30.1540.10">
    <property type="entry name" value="formyl-coa transferase, domain 3"/>
    <property type="match status" value="1"/>
</dbReference>
<dbReference type="Gene3D" id="3.40.50.10540">
    <property type="entry name" value="Crotonobetainyl-coa:carnitine coa-transferase, domain 1"/>
    <property type="match status" value="1"/>
</dbReference>
<dbReference type="AlphaFoldDB" id="A0A932I0J4"/>
<dbReference type="InterPro" id="IPR023606">
    <property type="entry name" value="CoA-Trfase_III_dom_1_sf"/>
</dbReference>
<protein>
    <submittedName>
        <fullName evidence="2">CoA transferase</fullName>
    </submittedName>
</protein>
<dbReference type="PANTHER" id="PTHR48228:SF6">
    <property type="entry name" value="L-CARNITINE COA-TRANSFERASE"/>
    <property type="match status" value="1"/>
</dbReference>